<dbReference type="Pfam" id="PF05016">
    <property type="entry name" value="ParE_toxin"/>
    <property type="match status" value="1"/>
</dbReference>
<dbReference type="PANTHER" id="PTHR33755">
    <property type="entry name" value="TOXIN PARE1-RELATED"/>
    <property type="match status" value="1"/>
</dbReference>
<reference evidence="3" key="1">
    <citation type="submission" date="2023-05" db="EMBL/GenBank/DDBJ databases">
        <title>Colonisation of extended spectrum b-lactamase- and carbapenemase-producing bacteria on hospital surfaces from low- and middle-income countries.</title>
        <authorList>
            <person name="Nieto-Rosado M."/>
            <person name="Sands K."/>
            <person name="Iregbu K."/>
            <person name="Zahra R."/>
            <person name="Mazarati J.B."/>
            <person name="Mehtar S."/>
            <person name="Barnards-Group B."/>
            <person name="Walsh T.R."/>
        </authorList>
    </citation>
    <scope>NUCLEOTIDE SEQUENCE</scope>
    <source>
        <strain evidence="3">PP-E493</strain>
    </source>
</reference>
<keyword evidence="2" id="KW-1277">Toxin-antitoxin system</keyword>
<evidence type="ECO:0000256" key="2">
    <source>
        <dbReference type="ARBA" id="ARBA00022649"/>
    </source>
</evidence>
<gene>
    <name evidence="3" type="ORF">QM089_06855</name>
</gene>
<dbReference type="Gene3D" id="3.30.2310.20">
    <property type="entry name" value="RelE-like"/>
    <property type="match status" value="1"/>
</dbReference>
<dbReference type="RefSeq" id="WP_249553724.1">
    <property type="nucleotide sequence ID" value="NZ_JASGOQ010000001.1"/>
</dbReference>
<name>A0AAE4PXB4_9GAMM</name>
<protein>
    <submittedName>
        <fullName evidence="3">Type II toxin-antitoxin system RelE/ParE family toxin</fullName>
    </submittedName>
</protein>
<organism evidence="3 4">
    <name type="scientific">Shewanella xiamenensis</name>
    <dbReference type="NCBI Taxonomy" id="332186"/>
    <lineage>
        <taxon>Bacteria</taxon>
        <taxon>Pseudomonadati</taxon>
        <taxon>Pseudomonadota</taxon>
        <taxon>Gammaproteobacteria</taxon>
        <taxon>Alteromonadales</taxon>
        <taxon>Shewanellaceae</taxon>
        <taxon>Shewanella</taxon>
    </lineage>
</organism>
<dbReference type="InterPro" id="IPR051803">
    <property type="entry name" value="TA_system_RelE-like_toxin"/>
</dbReference>
<comment type="caution">
    <text evidence="3">The sequence shown here is derived from an EMBL/GenBank/DDBJ whole genome shotgun (WGS) entry which is preliminary data.</text>
</comment>
<dbReference type="InterPro" id="IPR035093">
    <property type="entry name" value="RelE/ParE_toxin_dom_sf"/>
</dbReference>
<sequence length="97" mass="11134">MPQIIFTATALRDLERLREFLRSKNPPAAQRAASAIINTIRKLESYPDIGRPIDDNDFSFRELLIDFGDTGYLAMYHYNGGERLTVLCVRHQKEAGY</sequence>
<proteinExistence type="inferred from homology"/>
<dbReference type="EMBL" id="JASGOQ010000001">
    <property type="protein sequence ID" value="MDV5389983.1"/>
    <property type="molecule type" value="Genomic_DNA"/>
</dbReference>
<comment type="similarity">
    <text evidence="1">Belongs to the RelE toxin family.</text>
</comment>
<evidence type="ECO:0000256" key="1">
    <source>
        <dbReference type="ARBA" id="ARBA00006226"/>
    </source>
</evidence>
<evidence type="ECO:0000313" key="3">
    <source>
        <dbReference type="EMBL" id="MDV5389983.1"/>
    </source>
</evidence>
<evidence type="ECO:0000313" key="4">
    <source>
        <dbReference type="Proteomes" id="UP001187859"/>
    </source>
</evidence>
<accession>A0AAE4PXB4</accession>
<dbReference type="AlphaFoldDB" id="A0AAE4PXB4"/>
<dbReference type="PANTHER" id="PTHR33755:SF7">
    <property type="entry name" value="TOXIN MODULE OF TOXIN-ANTITOXIN SYSTEM RELE_STBE FAMILY"/>
    <property type="match status" value="1"/>
</dbReference>
<dbReference type="InterPro" id="IPR007712">
    <property type="entry name" value="RelE/ParE_toxin"/>
</dbReference>
<dbReference type="Proteomes" id="UP001187859">
    <property type="component" value="Unassembled WGS sequence"/>
</dbReference>